<evidence type="ECO:0000313" key="4">
    <source>
        <dbReference type="Proteomes" id="UP000588068"/>
    </source>
</evidence>
<evidence type="ECO:0000313" key="3">
    <source>
        <dbReference type="EMBL" id="MBB6093747.1"/>
    </source>
</evidence>
<feature type="region of interest" description="Disordered" evidence="1">
    <location>
        <begin position="67"/>
        <end position="100"/>
    </location>
</feature>
<name>A0A841HL08_9GAMM</name>
<reference evidence="3 4" key="1">
    <citation type="submission" date="2020-08" db="EMBL/GenBank/DDBJ databases">
        <title>Genomic Encyclopedia of Type Strains, Phase IV (KMG-IV): sequencing the most valuable type-strain genomes for metagenomic binning, comparative biology and taxonomic classification.</title>
        <authorList>
            <person name="Goeker M."/>
        </authorList>
    </citation>
    <scope>NUCLEOTIDE SEQUENCE [LARGE SCALE GENOMIC DNA]</scope>
    <source>
        <strain evidence="3 4">DSM 26723</strain>
    </source>
</reference>
<feature type="chain" id="PRO_5032284073" evidence="2">
    <location>
        <begin position="22"/>
        <end position="164"/>
    </location>
</feature>
<keyword evidence="4" id="KW-1185">Reference proteome</keyword>
<proteinExistence type="predicted"/>
<dbReference type="AlphaFoldDB" id="A0A841HL08"/>
<evidence type="ECO:0000256" key="1">
    <source>
        <dbReference type="SAM" id="MobiDB-lite"/>
    </source>
</evidence>
<dbReference type="RefSeq" id="WP_184332425.1">
    <property type="nucleotide sequence ID" value="NZ_JACHHZ010000003.1"/>
</dbReference>
<feature type="signal peptide" evidence="2">
    <location>
        <begin position="1"/>
        <end position="21"/>
    </location>
</feature>
<feature type="compositionally biased region" description="Polar residues" evidence="1">
    <location>
        <begin position="88"/>
        <end position="99"/>
    </location>
</feature>
<organism evidence="3 4">
    <name type="scientific">Povalibacter uvarum</name>
    <dbReference type="NCBI Taxonomy" id="732238"/>
    <lineage>
        <taxon>Bacteria</taxon>
        <taxon>Pseudomonadati</taxon>
        <taxon>Pseudomonadota</taxon>
        <taxon>Gammaproteobacteria</taxon>
        <taxon>Steroidobacterales</taxon>
        <taxon>Steroidobacteraceae</taxon>
        <taxon>Povalibacter</taxon>
    </lineage>
</organism>
<gene>
    <name evidence="3" type="ORF">HNQ60_002628</name>
</gene>
<dbReference type="EMBL" id="JACHHZ010000003">
    <property type="protein sequence ID" value="MBB6093747.1"/>
    <property type="molecule type" value="Genomic_DNA"/>
</dbReference>
<keyword evidence="2" id="KW-0732">Signal</keyword>
<accession>A0A841HL08</accession>
<dbReference type="Proteomes" id="UP000588068">
    <property type="component" value="Unassembled WGS sequence"/>
</dbReference>
<comment type="caution">
    <text evidence="3">The sequence shown here is derived from an EMBL/GenBank/DDBJ whole genome shotgun (WGS) entry which is preliminary data.</text>
</comment>
<protein>
    <submittedName>
        <fullName evidence="3">Uncharacterized protein</fullName>
    </submittedName>
</protein>
<sequence length="164" mass="17434">MRPTAVTLLALTHFAIAGAFAQDDVDSAKATNTSVAAKSPATDRWQGIDANNDGIRDDLVALVADASDAARSDSDKPAVAQAIAEASTRPTPKPSQSGSRCMDYLLLKPKDQAEANLYLHGRANGAFGTHPCDPVASPLLERPLDDNYVSIPLGPVRLQYEDYK</sequence>
<evidence type="ECO:0000256" key="2">
    <source>
        <dbReference type="SAM" id="SignalP"/>
    </source>
</evidence>